<evidence type="ECO:0000313" key="8">
    <source>
        <dbReference type="Proteomes" id="UP000193922"/>
    </source>
</evidence>
<keyword evidence="8" id="KW-1185">Reference proteome</keyword>
<gene>
    <name evidence="7" type="ORF">DL89DRAFT_292358</name>
</gene>
<dbReference type="PANTHER" id="PTHR10644">
    <property type="entry name" value="DNA REPAIR/RNA PROCESSING CPSF FAMILY"/>
    <property type="match status" value="1"/>
</dbReference>
<evidence type="ECO:0000259" key="4">
    <source>
        <dbReference type="Pfam" id="PF03178"/>
    </source>
</evidence>
<dbReference type="OrthoDB" id="6109at2759"/>
<evidence type="ECO:0000259" key="5">
    <source>
        <dbReference type="Pfam" id="PF10433"/>
    </source>
</evidence>
<accession>A0A1Y1WBJ1</accession>
<evidence type="ECO:0000256" key="1">
    <source>
        <dbReference type="ARBA" id="ARBA00004123"/>
    </source>
</evidence>
<keyword evidence="2" id="KW-0539">Nucleus</keyword>
<dbReference type="InterPro" id="IPR058543">
    <property type="entry name" value="Beta-prop_RSE1/DDB1/CPSF1_2nd"/>
</dbReference>
<feature type="compositionally biased region" description="Basic and acidic residues" evidence="3">
    <location>
        <begin position="1053"/>
        <end position="1063"/>
    </location>
</feature>
<dbReference type="Gene3D" id="2.130.10.10">
    <property type="entry name" value="YVTN repeat-like/Quinoprotein amine dehydrogenase"/>
    <property type="match status" value="3"/>
</dbReference>
<evidence type="ECO:0000256" key="3">
    <source>
        <dbReference type="SAM" id="MobiDB-lite"/>
    </source>
</evidence>
<feature type="compositionally biased region" description="Gly residues" evidence="3">
    <location>
        <begin position="515"/>
        <end position="527"/>
    </location>
</feature>
<feature type="domain" description="RSE1/DDB1/CPSF1 second beta-propeller" evidence="6">
    <location>
        <begin position="598"/>
        <end position="1155"/>
    </location>
</feature>
<dbReference type="RefSeq" id="XP_040744314.1">
    <property type="nucleotide sequence ID" value="XM_040890297.1"/>
</dbReference>
<dbReference type="Pfam" id="PF03178">
    <property type="entry name" value="CPSF_A"/>
    <property type="match status" value="1"/>
</dbReference>
<feature type="region of interest" description="Disordered" evidence="3">
    <location>
        <begin position="1053"/>
        <end position="1078"/>
    </location>
</feature>
<dbReference type="Proteomes" id="UP000193922">
    <property type="component" value="Unassembled WGS sequence"/>
</dbReference>
<dbReference type="InterPro" id="IPR050358">
    <property type="entry name" value="RSE1/DDB1/CFT1"/>
</dbReference>
<feature type="compositionally biased region" description="Acidic residues" evidence="3">
    <location>
        <begin position="845"/>
        <end position="854"/>
    </location>
</feature>
<reference evidence="7 8" key="1">
    <citation type="submission" date="2016-07" db="EMBL/GenBank/DDBJ databases">
        <title>Pervasive Adenine N6-methylation of Active Genes in Fungi.</title>
        <authorList>
            <consortium name="DOE Joint Genome Institute"/>
            <person name="Mondo S.J."/>
            <person name="Dannebaum R.O."/>
            <person name="Kuo R.C."/>
            <person name="Labutti K."/>
            <person name="Haridas S."/>
            <person name="Kuo A."/>
            <person name="Salamov A."/>
            <person name="Ahrendt S.R."/>
            <person name="Lipzen A."/>
            <person name="Sullivan W."/>
            <person name="Andreopoulos W.B."/>
            <person name="Clum A."/>
            <person name="Lindquist E."/>
            <person name="Daum C."/>
            <person name="Ramamoorthy G.K."/>
            <person name="Gryganskyi A."/>
            <person name="Culley D."/>
            <person name="Magnuson J.K."/>
            <person name="James T.Y."/>
            <person name="O'Malley M.A."/>
            <person name="Stajich J.E."/>
            <person name="Spatafora J.W."/>
            <person name="Visel A."/>
            <person name="Grigoriev I.V."/>
        </authorList>
    </citation>
    <scope>NUCLEOTIDE SEQUENCE [LARGE SCALE GENOMIC DNA]</scope>
    <source>
        <strain evidence="7 8">ATCC 12442</strain>
    </source>
</reference>
<protein>
    <recommendedName>
        <fullName evidence="9">Cleavage/polyadenylation specificity factor A subunit C-terminal domain-containing protein</fullName>
    </recommendedName>
</protein>
<dbReference type="GeneID" id="63806945"/>
<dbReference type="InterPro" id="IPR018846">
    <property type="entry name" value="Beta-prop_RSE1/DDB1/CPSF1_1st"/>
</dbReference>
<organism evidence="7 8">
    <name type="scientific">Linderina pennispora</name>
    <dbReference type="NCBI Taxonomy" id="61395"/>
    <lineage>
        <taxon>Eukaryota</taxon>
        <taxon>Fungi</taxon>
        <taxon>Fungi incertae sedis</taxon>
        <taxon>Zoopagomycota</taxon>
        <taxon>Kickxellomycotina</taxon>
        <taxon>Kickxellomycetes</taxon>
        <taxon>Kickxellales</taxon>
        <taxon>Kickxellaceae</taxon>
        <taxon>Linderina</taxon>
    </lineage>
</organism>
<dbReference type="GO" id="GO:0005634">
    <property type="term" value="C:nucleus"/>
    <property type="evidence" value="ECO:0007669"/>
    <property type="project" value="UniProtKB-SubCell"/>
</dbReference>
<feature type="region of interest" description="Disordered" evidence="3">
    <location>
        <begin position="508"/>
        <end position="529"/>
    </location>
</feature>
<evidence type="ECO:0008006" key="9">
    <source>
        <dbReference type="Google" id="ProtNLM"/>
    </source>
</evidence>
<sequence>MSEPMFTYCREILPASSVDRSVSLSFTGAGKTELVLARGNVLELYEVEFVKRRQGQYGSNDESSRDVPSDEYMHRSAKAEEFDFPMITGGARRGGRGGDPGDSKVPQLHLVGQWSLNGAIKDMKAVRCGTRGRRGIDSLLLSFSEAKMSLVSFEASTQTLVTESIHYYEHETLKPKSFNDHQTCDLRVDPAGRCALLRIYEDQVAVLPLIAPDEPSRNGTKPYMDSYVINLRAADIEIHNVRDFVFLNGYLEPTLAVLHERQVMWAGMAEKRRDTCVVSMVSLDLGRRVMSVIQTANGLPYDSHTIVPVPQPIGGVVVMAACSISHISNGTLTCISVLSKLACYGIGVQMRDFIDRTNMELEMVLDPSRCGLAFVRADTLALWTHMGQVFLVRLVGDGRRVERMVVKQIAGIDFRKDEQRPQEHSWDIFNVLPSSVTEFHMGSDDTAEDDAQLVFVGGRDGRSVLLEISEAAAGSSGATAAAKSASKNEVDDIDAMLYGDQGMGAQHTLSASAGADGGNSDGNGRAGDGQDALEGWHRRFKFTVHDEILGTGPIVGMDVGASALATSRSTGDEGLELVTCAGSEWRGSLRVQQRHVRPDVVASFDLPGAPVRRVWTVRCRKEYNIGGVMQAADDESLEDVADTFMVLSRDSSSAVFRAGDELSELERSGFCTTAATVDVQEILGHTRVVQVLADSVRVVNAQGRETQTIKLDVGVTVTSAQISDPYVLLKTSDGRFQLFEANTSTRKLAPAALPATLSGIEEVVATAFFEDTFGVLTSTKEWIERNPEQYAELLDESSRTKSGDDAELDYLYTDRTAEGKRRAGGKRRQDGARKRQRGAGASYDDLYEDEESNDSDAASTGEPADGGEIAGAGRQEVERSGAESRMYLAVVWQGGDLSLLRLPQLDEVWRTPRFDYMAEVLAPVTGGSGEPDDAAGFQQATRRLDQLGVVQLGGRDLRNTHLVAVTTAGEVAVYRAFEHCARDALDQAQQVTDDQLALRFVRVPHSVLAYEPDYEAEVRKAQRRQARAFDAWSKREKVRLERLALAERLARERARERQRREENDTVADWGESDDDNDDEHLVVEAELDMDMGEDEPDLSDEFDIDYDPSTPLVSAPKLAVLENIGGSAAVFVAGARPMLVLVGRKQHARVHPVRLPVRLPQTLLPRSAGTAADFDAVAAGLLAPHQPVVSVARFHSSQCPHGFIALTQAGTLVVCALAVSAQAARGGIEYDSAWPVRTIPVGTAHSGISTLGGVAFHAPSGSYAVAAADVTPFYIKEPDPELAARLRQALDPQQALIPEHKRPEIPHHGPPRRCPVTWETVDTHAFEDNEHITCMKTLELESRQTAGGRRAFLCVATAFVLGEDVSSRGKVYIFDIIEVVPLPGRPQTSRKLKLVCQDEVRGAITALGELRGHLAVAVGSKMYVRVAFLDCQTWVRSLVGMKGFLLIADMINSLWFAGFQEEGPTKVQVLGRDFSNKLPVEAADFLVRGHQMQLLAADAYGQLHFFLYAPHDVHSFKGQKLLRRGEFNLHSRVSAIKRLVGRSADAQQVCLVATAAGSVMAVSMLDERTFKRMHRMNTQLVHGVVPLAGLNPREYRAVPLHLRQYHSPRRTVLDANLLVPMFAHGSVLRQRETAQRVGTTADRVLRDIVSVEQCFAFT</sequence>
<evidence type="ECO:0000259" key="6">
    <source>
        <dbReference type="Pfam" id="PF23726"/>
    </source>
</evidence>
<dbReference type="EMBL" id="MCFD01000005">
    <property type="protein sequence ID" value="ORX70735.1"/>
    <property type="molecule type" value="Genomic_DNA"/>
</dbReference>
<dbReference type="GO" id="GO:0003676">
    <property type="term" value="F:nucleic acid binding"/>
    <property type="evidence" value="ECO:0007669"/>
    <property type="project" value="InterPro"/>
</dbReference>
<feature type="domain" description="RSE1/DDB1/CPSF1 C-terminal" evidence="4">
    <location>
        <begin position="1315"/>
        <end position="1618"/>
    </location>
</feature>
<feature type="region of interest" description="Disordered" evidence="3">
    <location>
        <begin position="793"/>
        <end position="878"/>
    </location>
</feature>
<name>A0A1Y1WBJ1_9FUNG</name>
<comment type="subcellular location">
    <subcellularLocation>
        <location evidence="1">Nucleus</location>
    </subcellularLocation>
</comment>
<dbReference type="InterPro" id="IPR004871">
    <property type="entry name" value="RSE1/DDB1/CPSF1_C"/>
</dbReference>
<proteinExistence type="predicted"/>
<dbReference type="STRING" id="61395.A0A1Y1WBJ1"/>
<evidence type="ECO:0000256" key="2">
    <source>
        <dbReference type="ARBA" id="ARBA00023242"/>
    </source>
</evidence>
<comment type="caution">
    <text evidence="7">The sequence shown here is derived from an EMBL/GenBank/DDBJ whole genome shotgun (WGS) entry which is preliminary data.</text>
</comment>
<evidence type="ECO:0000313" key="7">
    <source>
        <dbReference type="EMBL" id="ORX70735.1"/>
    </source>
</evidence>
<feature type="domain" description="RSE1/DDB1/CPSF1 first beta-propeller" evidence="5">
    <location>
        <begin position="107"/>
        <end position="330"/>
    </location>
</feature>
<dbReference type="Pfam" id="PF10433">
    <property type="entry name" value="Beta-prop_RSE1_1st"/>
    <property type="match status" value="1"/>
</dbReference>
<dbReference type="InterPro" id="IPR015943">
    <property type="entry name" value="WD40/YVTN_repeat-like_dom_sf"/>
</dbReference>
<feature type="compositionally biased region" description="Basic and acidic residues" evidence="3">
    <location>
        <begin position="815"/>
        <end position="833"/>
    </location>
</feature>
<dbReference type="Pfam" id="PF23726">
    <property type="entry name" value="Beta-prop_RSE1_2nd"/>
    <property type="match status" value="1"/>
</dbReference>